<dbReference type="Proteomes" id="UP000631114">
    <property type="component" value="Unassembled WGS sequence"/>
</dbReference>
<dbReference type="InterPro" id="IPR029480">
    <property type="entry name" value="Transpos_assoc"/>
</dbReference>
<evidence type="ECO:0000313" key="3">
    <source>
        <dbReference type="Proteomes" id="UP000631114"/>
    </source>
</evidence>
<evidence type="ECO:0000313" key="2">
    <source>
        <dbReference type="EMBL" id="KAF9618554.1"/>
    </source>
</evidence>
<evidence type="ECO:0000259" key="1">
    <source>
        <dbReference type="Pfam" id="PF13963"/>
    </source>
</evidence>
<sequence>MSEPINKEWMSEKERGGTVYSMGVEVFLKFAKWKLGGKKCPCPCKKCRNRYWLTYKDVEHHLVSNGIEKSYCVWTLHGEDLSNIAVHPPMVANIGETTIGDVAIEMEGTEEETIGEVGIGMGNFVDSSFGLHERVVGDGSLGPEFDEPYVPKPDLGKRYYEYKKKATEKLYPACEGPETTLSALVELHNVKKQFGWSGAGMTAMMEWICQMDRFDSVIQYIIKPYSCGECDSRRIEYHEEVFEFADSFLREKWYRSLEQAVWYSRCSYWCRVVHGLVVISSSPGTPASRAGIAKIWTTIIVKTVVKLADNKRIQEEKKEQQGND</sequence>
<name>A0A835IJY1_9MAGN</name>
<protein>
    <recommendedName>
        <fullName evidence="1">Transposase-associated domain-containing protein</fullName>
    </recommendedName>
</protein>
<comment type="caution">
    <text evidence="2">The sequence shown here is derived from an EMBL/GenBank/DDBJ whole genome shotgun (WGS) entry which is preliminary data.</text>
</comment>
<feature type="domain" description="Transposase-associated" evidence="1">
    <location>
        <begin position="7"/>
        <end position="79"/>
    </location>
</feature>
<dbReference type="EMBL" id="JADFTS010000002">
    <property type="protein sequence ID" value="KAF9618554.1"/>
    <property type="molecule type" value="Genomic_DNA"/>
</dbReference>
<keyword evidence="3" id="KW-1185">Reference proteome</keyword>
<reference evidence="2 3" key="1">
    <citation type="submission" date="2020-10" db="EMBL/GenBank/DDBJ databases">
        <title>The Coptis chinensis genome and diversification of protoberbering-type alkaloids.</title>
        <authorList>
            <person name="Wang B."/>
            <person name="Shu S."/>
            <person name="Song C."/>
            <person name="Liu Y."/>
        </authorList>
    </citation>
    <scope>NUCLEOTIDE SEQUENCE [LARGE SCALE GENOMIC DNA]</scope>
    <source>
        <strain evidence="2">HL-2020</strain>
        <tissue evidence="2">Leaf</tissue>
    </source>
</reference>
<gene>
    <name evidence="2" type="ORF">IFM89_002249</name>
</gene>
<organism evidence="2 3">
    <name type="scientific">Coptis chinensis</name>
    <dbReference type="NCBI Taxonomy" id="261450"/>
    <lineage>
        <taxon>Eukaryota</taxon>
        <taxon>Viridiplantae</taxon>
        <taxon>Streptophyta</taxon>
        <taxon>Embryophyta</taxon>
        <taxon>Tracheophyta</taxon>
        <taxon>Spermatophyta</taxon>
        <taxon>Magnoliopsida</taxon>
        <taxon>Ranunculales</taxon>
        <taxon>Ranunculaceae</taxon>
        <taxon>Coptidoideae</taxon>
        <taxon>Coptis</taxon>
    </lineage>
</organism>
<proteinExistence type="predicted"/>
<dbReference type="AlphaFoldDB" id="A0A835IJY1"/>
<dbReference type="Pfam" id="PF13963">
    <property type="entry name" value="Transpos_assoc"/>
    <property type="match status" value="1"/>
</dbReference>
<accession>A0A835IJY1</accession>